<feature type="transmembrane region" description="Helical" evidence="1">
    <location>
        <begin position="100"/>
        <end position="121"/>
    </location>
</feature>
<feature type="transmembrane region" description="Helical" evidence="1">
    <location>
        <begin position="130"/>
        <end position="151"/>
    </location>
</feature>
<dbReference type="PANTHER" id="PTHR39419:SF1">
    <property type="entry name" value="SLL0814 PROTEIN"/>
    <property type="match status" value="1"/>
</dbReference>
<keyword evidence="1" id="KW-1133">Transmembrane helix</keyword>
<dbReference type="PANTHER" id="PTHR39419">
    <property type="entry name" value="SLL0814 PROTEIN"/>
    <property type="match status" value="1"/>
</dbReference>
<evidence type="ECO:0000313" key="2">
    <source>
        <dbReference type="EMBL" id="ALS77085.1"/>
    </source>
</evidence>
<dbReference type="AlphaFoldDB" id="A0A0U2YW39"/>
<dbReference type="EMBL" id="CP013659">
    <property type="protein sequence ID" value="ALS77085.1"/>
    <property type="molecule type" value="Genomic_DNA"/>
</dbReference>
<keyword evidence="1" id="KW-0812">Transmembrane</keyword>
<reference evidence="2" key="1">
    <citation type="submission" date="2016-01" db="EMBL/GenBank/DDBJ databases">
        <title>Complete genome of Planococcus rifietoensis type strain M8.</title>
        <authorList>
            <person name="See-Too W.S."/>
        </authorList>
    </citation>
    <scope>NUCLEOTIDE SEQUENCE [LARGE SCALE GENOMIC DNA]</scope>
    <source>
        <strain evidence="2">M8</strain>
    </source>
</reference>
<feature type="transmembrane region" description="Helical" evidence="1">
    <location>
        <begin position="12"/>
        <end position="29"/>
    </location>
</feature>
<sequence>MLVKWEDRIFKLFIFWYICGVILLGFDLLPSWLEWANAFFLILAGTLGFLYLWRRFGPAIGGSIGVLIFFSTFIVEWAGADSGFLFGSYDYTDRFAPNVFGVPIAIGFAWLMVMATSHVIARWIVPGGGFLYAVTGGIAAVIIDLIIDPVAYKVKGYWLWEDTGFYYDIPWTNFTGWFIVAFILHLILDAAFKKQRLEVSAGQAEKRMALLYVLMIALFVLLGLINGLWLAAFLTSILTAAIVVLAWKRRPQ</sequence>
<evidence type="ECO:0000256" key="1">
    <source>
        <dbReference type="SAM" id="Phobius"/>
    </source>
</evidence>
<name>A0A0U2YW39_9BACL</name>
<organism evidence="2 3">
    <name type="scientific">Planococcus rifietoensis</name>
    <dbReference type="NCBI Taxonomy" id="200991"/>
    <lineage>
        <taxon>Bacteria</taxon>
        <taxon>Bacillati</taxon>
        <taxon>Bacillota</taxon>
        <taxon>Bacilli</taxon>
        <taxon>Bacillales</taxon>
        <taxon>Caryophanaceae</taxon>
        <taxon>Planococcus</taxon>
    </lineage>
</organism>
<feature type="transmembrane region" description="Helical" evidence="1">
    <location>
        <begin position="231"/>
        <end position="247"/>
    </location>
</feature>
<feature type="transmembrane region" description="Helical" evidence="1">
    <location>
        <begin position="209"/>
        <end position="225"/>
    </location>
</feature>
<evidence type="ECO:0000313" key="3">
    <source>
        <dbReference type="Proteomes" id="UP000067683"/>
    </source>
</evidence>
<gene>
    <name evidence="2" type="ORF">AUC31_12745</name>
</gene>
<feature type="transmembrane region" description="Helical" evidence="1">
    <location>
        <begin position="60"/>
        <end position="80"/>
    </location>
</feature>
<dbReference type="STRING" id="200991.AUC31_12745"/>
<dbReference type="InterPro" id="IPR007354">
    <property type="entry name" value="CruF-like"/>
</dbReference>
<keyword evidence="1" id="KW-0472">Membrane</keyword>
<feature type="transmembrane region" description="Helical" evidence="1">
    <location>
        <begin position="35"/>
        <end position="53"/>
    </location>
</feature>
<dbReference type="OrthoDB" id="9811293at2"/>
<feature type="transmembrane region" description="Helical" evidence="1">
    <location>
        <begin position="171"/>
        <end position="188"/>
    </location>
</feature>
<dbReference type="KEGG" id="prt:AUC31_12745"/>
<accession>A0A0U2YW39</accession>
<dbReference type="Pfam" id="PF04240">
    <property type="entry name" value="Caroten_synth"/>
    <property type="match status" value="1"/>
</dbReference>
<protein>
    <recommendedName>
        <fullName evidence="4">Carotenoid biosynthesis protein</fullName>
    </recommendedName>
</protein>
<proteinExistence type="predicted"/>
<evidence type="ECO:0008006" key="4">
    <source>
        <dbReference type="Google" id="ProtNLM"/>
    </source>
</evidence>
<keyword evidence="3" id="KW-1185">Reference proteome</keyword>
<dbReference type="Proteomes" id="UP000067683">
    <property type="component" value="Chromosome"/>
</dbReference>